<dbReference type="InterPro" id="IPR051548">
    <property type="entry name" value="Grx-like_ET"/>
</dbReference>
<sequence length="84" mass="9811">MAKIEIYTRPGCGYCTHAKRLLSNKGLDYVEYDVYENPKYIQELQQRTTGRTYPQIFIEELSVGGFTELLENEQFNLLATKLKK</sequence>
<dbReference type="EMBL" id="MAAF01000012">
    <property type="protein sequence ID" value="OUR84648.1"/>
    <property type="molecule type" value="Genomic_DNA"/>
</dbReference>
<reference evidence="3" key="1">
    <citation type="journal article" date="2017" name="Proc. Natl. Acad. Sci. U.S.A.">
        <title>Simulation of Deepwater Horizon oil plume reveals substrate specialization within a complex community of hydrocarbon degraders.</title>
        <authorList>
            <person name="Hu P."/>
            <person name="Dubinsky E.A."/>
            <person name="Probst A.J."/>
            <person name="Wang J."/>
            <person name="Sieber C.M.K."/>
            <person name="Tom L.M."/>
            <person name="Gardinali P."/>
            <person name="Banfield J.F."/>
            <person name="Atlas R.M."/>
            <person name="Andersen G.L."/>
        </authorList>
    </citation>
    <scope>NUCLEOTIDE SEQUENCE [LARGE SCALE GENOMIC DNA]</scope>
</reference>
<dbReference type="SUPFAM" id="SSF52833">
    <property type="entry name" value="Thioredoxin-like"/>
    <property type="match status" value="1"/>
</dbReference>
<organism evidence="2 3">
    <name type="scientific">Colwellia psychrerythraea</name>
    <name type="common">Vibrio psychroerythus</name>
    <dbReference type="NCBI Taxonomy" id="28229"/>
    <lineage>
        <taxon>Bacteria</taxon>
        <taxon>Pseudomonadati</taxon>
        <taxon>Pseudomonadota</taxon>
        <taxon>Gammaproteobacteria</taxon>
        <taxon>Alteromonadales</taxon>
        <taxon>Colwelliaceae</taxon>
        <taxon>Colwellia</taxon>
    </lineage>
</organism>
<protein>
    <submittedName>
        <fullName evidence="2">Glutaredoxin</fullName>
    </submittedName>
</protein>
<dbReference type="GO" id="GO:0009055">
    <property type="term" value="F:electron transfer activity"/>
    <property type="evidence" value="ECO:0007669"/>
    <property type="project" value="TreeGrafter"/>
</dbReference>
<evidence type="ECO:0000313" key="3">
    <source>
        <dbReference type="Proteomes" id="UP000243053"/>
    </source>
</evidence>
<gene>
    <name evidence="2" type="ORF">A9Q75_02085</name>
</gene>
<evidence type="ECO:0000313" key="2">
    <source>
        <dbReference type="EMBL" id="OUR84648.1"/>
    </source>
</evidence>
<dbReference type="Pfam" id="PF00462">
    <property type="entry name" value="Glutaredoxin"/>
    <property type="match status" value="1"/>
</dbReference>
<dbReference type="Proteomes" id="UP000243053">
    <property type="component" value="Unassembled WGS sequence"/>
</dbReference>
<feature type="domain" description="Glutaredoxin" evidence="1">
    <location>
        <begin position="4"/>
        <end position="60"/>
    </location>
</feature>
<dbReference type="PRINTS" id="PR00160">
    <property type="entry name" value="GLUTAREDOXIN"/>
</dbReference>
<evidence type="ECO:0000259" key="1">
    <source>
        <dbReference type="Pfam" id="PF00462"/>
    </source>
</evidence>
<dbReference type="PANTHER" id="PTHR34386:SF1">
    <property type="entry name" value="GLUTAREDOXIN-LIKE PROTEIN NRDH"/>
    <property type="match status" value="1"/>
</dbReference>
<dbReference type="InterPro" id="IPR014025">
    <property type="entry name" value="Glutaredoxin_subgr"/>
</dbReference>
<comment type="caution">
    <text evidence="2">The sequence shown here is derived from an EMBL/GenBank/DDBJ whole genome shotgun (WGS) entry which is preliminary data.</text>
</comment>
<accession>A0A1Y5EPP1</accession>
<dbReference type="PANTHER" id="PTHR34386">
    <property type="entry name" value="GLUTAREDOXIN"/>
    <property type="match status" value="1"/>
</dbReference>
<dbReference type="GO" id="GO:0045454">
    <property type="term" value="P:cell redox homeostasis"/>
    <property type="evidence" value="ECO:0007669"/>
    <property type="project" value="TreeGrafter"/>
</dbReference>
<dbReference type="Gene3D" id="3.40.30.10">
    <property type="entry name" value="Glutaredoxin"/>
    <property type="match status" value="1"/>
</dbReference>
<name>A0A1Y5EPP1_COLPS</name>
<dbReference type="AlphaFoldDB" id="A0A1Y5EPP1"/>
<proteinExistence type="predicted"/>
<dbReference type="PROSITE" id="PS51354">
    <property type="entry name" value="GLUTAREDOXIN_2"/>
    <property type="match status" value="1"/>
</dbReference>
<dbReference type="InterPro" id="IPR036249">
    <property type="entry name" value="Thioredoxin-like_sf"/>
</dbReference>
<dbReference type="InterPro" id="IPR002109">
    <property type="entry name" value="Glutaredoxin"/>
</dbReference>